<sequence>MAIDEKIQAVLNNPATSDWLKSCLEKALLRDCVDAANDAELLHDLLAVRCDDVLRAL</sequence>
<dbReference type="RefSeq" id="WP_167353745.1">
    <property type="nucleotide sequence ID" value="NZ_CP015601.1"/>
</dbReference>
<dbReference type="PATRIC" id="fig|219572.3.peg.6054"/>
<geneLocation type="plasmid" evidence="2">
    <name>pp27494_1</name>
</geneLocation>
<reference evidence="1 2" key="1">
    <citation type="submission" date="2016-05" db="EMBL/GenBank/DDBJ databases">
        <title>Complete genome sequence of Pseudomonas antarctica PAMC 27494.</title>
        <authorList>
            <person name="Lee J."/>
        </authorList>
    </citation>
    <scope>NUCLEOTIDE SEQUENCE [LARGE SCALE GENOMIC DNA]</scope>
    <source>
        <strain evidence="1 2">PAMC 27494</strain>
        <plasmid evidence="2">Plasmid pp27494_1</plasmid>
    </source>
</reference>
<protein>
    <submittedName>
        <fullName evidence="1">Uncharacterized protein</fullName>
    </submittedName>
</protein>
<dbReference type="KEGG" id="panr:A7J50_5903"/>
<organism evidence="1 2">
    <name type="scientific">Pseudomonas antarctica</name>
    <dbReference type="NCBI Taxonomy" id="219572"/>
    <lineage>
        <taxon>Bacteria</taxon>
        <taxon>Pseudomonadati</taxon>
        <taxon>Pseudomonadota</taxon>
        <taxon>Gammaproteobacteria</taxon>
        <taxon>Pseudomonadales</taxon>
        <taxon>Pseudomonadaceae</taxon>
        <taxon>Pseudomonas</taxon>
    </lineage>
</organism>
<dbReference type="Proteomes" id="UP000077829">
    <property type="component" value="Plasmid pP27494_1"/>
</dbReference>
<keyword evidence="1" id="KW-0614">Plasmid</keyword>
<dbReference type="EMBL" id="CP015601">
    <property type="protein sequence ID" value="ANF89227.1"/>
    <property type="molecule type" value="Genomic_DNA"/>
</dbReference>
<name>A0A172Z9M6_9PSED</name>
<gene>
    <name evidence="1" type="ORF">A7J50_5903</name>
</gene>
<evidence type="ECO:0000313" key="2">
    <source>
        <dbReference type="Proteomes" id="UP000077829"/>
    </source>
</evidence>
<dbReference type="AlphaFoldDB" id="A0A172Z9M6"/>
<proteinExistence type="predicted"/>
<evidence type="ECO:0000313" key="1">
    <source>
        <dbReference type="EMBL" id="ANF89227.1"/>
    </source>
</evidence>
<accession>A0A172Z9M6</accession>